<comment type="caution">
    <text evidence="2">The sequence shown here is derived from an EMBL/GenBank/DDBJ whole genome shotgun (WGS) entry which is preliminary data.</text>
</comment>
<evidence type="ECO:0000313" key="3">
    <source>
        <dbReference type="Proteomes" id="UP001600943"/>
    </source>
</evidence>
<gene>
    <name evidence="2" type="ORF">K040078D81_04860</name>
</gene>
<sequence>MKKKIITISTICIIILITGIYLLIRPKSLGNINGNYTEQETITSTISFSGKAGDKIKFSLASNVKEGELEMILHDSEGREVYRLDKAKELETFYTLEKTDTYTLNAQCNNFTGKFKIKVYKVK</sequence>
<keyword evidence="1" id="KW-0812">Transmembrane</keyword>
<evidence type="ECO:0000313" key="2">
    <source>
        <dbReference type="EMBL" id="GAA6406369.1"/>
    </source>
</evidence>
<protein>
    <submittedName>
        <fullName evidence="2">Uncharacterized protein</fullName>
    </submittedName>
</protein>
<keyword evidence="1" id="KW-0472">Membrane</keyword>
<dbReference type="RefSeq" id="WP_390403312.1">
    <property type="nucleotide sequence ID" value="NZ_BAABYW010000001.1"/>
</dbReference>
<evidence type="ECO:0000256" key="1">
    <source>
        <dbReference type="SAM" id="Phobius"/>
    </source>
</evidence>
<reference evidence="2 3" key="1">
    <citation type="submission" date="2024-04" db="EMBL/GenBank/DDBJ databases">
        <title>Defined microbial consortia suppress multidrug-resistant proinflammatory Enterobacteriaceae via ecological control.</title>
        <authorList>
            <person name="Furuichi M."/>
            <person name="Kawaguchi T."/>
            <person name="Pust M."/>
            <person name="Yasuma K."/>
            <person name="Plichta D."/>
            <person name="Hasegawa N."/>
            <person name="Ohya T."/>
            <person name="Bhattarai S."/>
            <person name="Sasajima S."/>
            <person name="Aoto Y."/>
            <person name="Tuganbaev T."/>
            <person name="Yaginuma M."/>
            <person name="Ueda M."/>
            <person name="Okahashi N."/>
            <person name="Amafuji K."/>
            <person name="Kiridooshi Y."/>
            <person name="Sugita K."/>
            <person name="Strazar M."/>
            <person name="Skelly A."/>
            <person name="Suda W."/>
            <person name="Hattori M."/>
            <person name="Nakamoto N."/>
            <person name="Caballero S."/>
            <person name="Norman J."/>
            <person name="Olle B."/>
            <person name="Tanoue T."/>
            <person name="Arita M."/>
            <person name="Bucci V."/>
            <person name="Atarashi K."/>
            <person name="Xavier R."/>
            <person name="Honda K."/>
        </authorList>
    </citation>
    <scope>NUCLEOTIDE SEQUENCE [LARGE SCALE GENOMIC DNA]</scope>
    <source>
        <strain evidence="3">k04-0078-D8-1</strain>
    </source>
</reference>
<dbReference type="EMBL" id="BAABYW010000001">
    <property type="protein sequence ID" value="GAA6406369.1"/>
    <property type="molecule type" value="Genomic_DNA"/>
</dbReference>
<keyword evidence="3" id="KW-1185">Reference proteome</keyword>
<proteinExistence type="predicted"/>
<keyword evidence="1" id="KW-1133">Transmembrane helix</keyword>
<feature type="transmembrane region" description="Helical" evidence="1">
    <location>
        <begin position="6"/>
        <end position="24"/>
    </location>
</feature>
<accession>A0ABQ0B4I7</accession>
<name>A0ABQ0B4I7_9FIRM</name>
<organism evidence="2 3">
    <name type="scientific">Blautia hominis</name>
    <dbReference type="NCBI Taxonomy" id="2025493"/>
    <lineage>
        <taxon>Bacteria</taxon>
        <taxon>Bacillati</taxon>
        <taxon>Bacillota</taxon>
        <taxon>Clostridia</taxon>
        <taxon>Lachnospirales</taxon>
        <taxon>Lachnospiraceae</taxon>
        <taxon>Blautia</taxon>
    </lineage>
</organism>
<dbReference type="Proteomes" id="UP001600943">
    <property type="component" value="Unassembled WGS sequence"/>
</dbReference>